<gene>
    <name evidence="1" type="ORF">SAMN05661086_03056</name>
</gene>
<name>A0A1I6L504_9FIRM</name>
<reference evidence="1 2" key="1">
    <citation type="submission" date="2016-10" db="EMBL/GenBank/DDBJ databases">
        <authorList>
            <person name="de Groot N.N."/>
        </authorList>
    </citation>
    <scope>NUCLEOTIDE SEQUENCE [LARGE SCALE GENOMIC DNA]</scope>
    <source>
        <strain evidence="1 2">743A</strain>
    </source>
</reference>
<dbReference type="Proteomes" id="UP000199659">
    <property type="component" value="Unassembled WGS sequence"/>
</dbReference>
<accession>A0A1I6L504</accession>
<keyword evidence="2" id="KW-1185">Reference proteome</keyword>
<dbReference type="AlphaFoldDB" id="A0A1I6L504"/>
<dbReference type="STRING" id="37658.SAMN05661086_03056"/>
<evidence type="ECO:0000313" key="1">
    <source>
        <dbReference type="EMBL" id="SFR98340.1"/>
    </source>
</evidence>
<evidence type="ECO:0000313" key="2">
    <source>
        <dbReference type="Proteomes" id="UP000199659"/>
    </source>
</evidence>
<organism evidence="1 2">
    <name type="scientific">Anaeromicropila populeti</name>
    <dbReference type="NCBI Taxonomy" id="37658"/>
    <lineage>
        <taxon>Bacteria</taxon>
        <taxon>Bacillati</taxon>
        <taxon>Bacillota</taxon>
        <taxon>Clostridia</taxon>
        <taxon>Lachnospirales</taxon>
        <taxon>Lachnospiraceae</taxon>
        <taxon>Anaeromicropila</taxon>
    </lineage>
</organism>
<protein>
    <submittedName>
        <fullName evidence="1">Uncharacterized protein</fullName>
    </submittedName>
</protein>
<proteinExistence type="predicted"/>
<sequence>MDKEYVIKINLTPAHHDNPHEPYFWCILGYHDNWCNEGSGWSATPESAFQDALDYYNRCQGDKSSP</sequence>
<dbReference type="EMBL" id="FOYZ01000013">
    <property type="protein sequence ID" value="SFR98340.1"/>
    <property type="molecule type" value="Genomic_DNA"/>
</dbReference>